<evidence type="ECO:0000313" key="2">
    <source>
        <dbReference type="EMBL" id="SHK25315.1"/>
    </source>
</evidence>
<dbReference type="EMBL" id="FRAW01000003">
    <property type="protein sequence ID" value="SHK25315.1"/>
    <property type="molecule type" value="Genomic_DNA"/>
</dbReference>
<feature type="compositionally biased region" description="Basic and acidic residues" evidence="1">
    <location>
        <begin position="59"/>
        <end position="75"/>
    </location>
</feature>
<sequence>MEYITLALAAIAVILGIVILSKVNKLITMLHTPIVKRVSDTNLKPNRHPVSAQDMAARNNDRRENNRNNDRRERGNSGNANRQERSFNRDRNDRRNDRRNGRNEVRSGRRDFAQPETTPVAAPVDNVPSAPVDPVPAPAVEETPRVEGGRRPLPPRIQATLPEAPVAAPAAPAAAEVETTLGAEFDPAKVRYGRRNVVKKIPVEDSPESTEEAQA</sequence>
<feature type="region of interest" description="Disordered" evidence="1">
    <location>
        <begin position="41"/>
        <end position="157"/>
    </location>
</feature>
<organism evidence="2 3">
    <name type="scientific">Fibrobacter intestinalis</name>
    <dbReference type="NCBI Taxonomy" id="28122"/>
    <lineage>
        <taxon>Bacteria</taxon>
        <taxon>Pseudomonadati</taxon>
        <taxon>Fibrobacterota</taxon>
        <taxon>Fibrobacteria</taxon>
        <taxon>Fibrobacterales</taxon>
        <taxon>Fibrobacteraceae</taxon>
        <taxon>Fibrobacter</taxon>
    </lineage>
</organism>
<feature type="compositionally biased region" description="Basic and acidic residues" evidence="1">
    <location>
        <begin position="82"/>
        <end position="113"/>
    </location>
</feature>
<protein>
    <submittedName>
        <fullName evidence="2">Uncharacterized protein</fullName>
    </submittedName>
</protein>
<dbReference type="AlphaFoldDB" id="A0A1M6QYL3"/>
<keyword evidence="3" id="KW-1185">Reference proteome</keyword>
<feature type="compositionally biased region" description="Low complexity" evidence="1">
    <location>
        <begin position="119"/>
        <end position="130"/>
    </location>
</feature>
<dbReference type="Proteomes" id="UP000184275">
    <property type="component" value="Unassembled WGS sequence"/>
</dbReference>
<proteinExistence type="predicted"/>
<evidence type="ECO:0000256" key="1">
    <source>
        <dbReference type="SAM" id="MobiDB-lite"/>
    </source>
</evidence>
<accession>A0A1M6QYL3</accession>
<evidence type="ECO:0000313" key="3">
    <source>
        <dbReference type="Proteomes" id="UP000184275"/>
    </source>
</evidence>
<dbReference type="RefSeq" id="WP_073302349.1">
    <property type="nucleotide sequence ID" value="NZ_FRAW01000003.1"/>
</dbReference>
<reference evidence="3" key="1">
    <citation type="submission" date="2016-11" db="EMBL/GenBank/DDBJ databases">
        <authorList>
            <person name="Varghese N."/>
            <person name="Submissions S."/>
        </authorList>
    </citation>
    <scope>NUCLEOTIDE SEQUENCE [LARGE SCALE GENOMIC DNA]</scope>
    <source>
        <strain evidence="3">UWOS</strain>
    </source>
</reference>
<name>A0A1M6QYL3_9BACT</name>
<gene>
    <name evidence="2" type="ORF">SAMN05720469_10349</name>
</gene>